<dbReference type="GO" id="GO:0006508">
    <property type="term" value="P:proteolysis"/>
    <property type="evidence" value="ECO:0007669"/>
    <property type="project" value="UniProtKB-KW"/>
</dbReference>
<evidence type="ECO:0000256" key="4">
    <source>
        <dbReference type="ARBA" id="ARBA00023157"/>
    </source>
</evidence>
<evidence type="ECO:0000256" key="1">
    <source>
        <dbReference type="ARBA" id="ARBA00022670"/>
    </source>
</evidence>
<accession>A0A3D9GZU2</accession>
<dbReference type="NCBIfam" id="TIGR04183">
    <property type="entry name" value="Por_Secre_tail"/>
    <property type="match status" value="1"/>
</dbReference>
<dbReference type="SUPFAM" id="SSF49299">
    <property type="entry name" value="PKD domain"/>
    <property type="match status" value="1"/>
</dbReference>
<feature type="domain" description="CUB" evidence="6">
    <location>
        <begin position="31"/>
        <end position="138"/>
    </location>
</feature>
<dbReference type="InterPro" id="IPR000601">
    <property type="entry name" value="PKD_dom"/>
</dbReference>
<proteinExistence type="predicted"/>
<dbReference type="CDD" id="cd00146">
    <property type="entry name" value="PKD"/>
    <property type="match status" value="1"/>
</dbReference>
<dbReference type="PROSITE" id="PS01180">
    <property type="entry name" value="CUB"/>
    <property type="match status" value="1"/>
</dbReference>
<sequence length="692" mass="74555">MKNLLRLLFLMLGFCSFGQDVLMQNGTITACSGTFYDAGGEFANYADNESYIITICPEEIGQRTRLDFQEFSTQLNTDFLTIYDGDDVSAPSLGVYSGTQSPGLLIATFDNLTGCLTIEFTSNSTDNEIGWAANISCTTPCQEITSLLDSTFPIANAEGIIEVCIGDNINLSGSGIFETDGTGASYTWDLGDGNTASGQTINVSYNIPGVYLVNLDIRDTNTDDIIQGCPNTNSINLVIRVSGEPDFLDTQATDNTLCFGETTTLVGVVNPLTLVYNCPPPESELTFLPDGSGAAYSTSINVTCFDSAQVLTDVSQIESICLNMEHSYLGDLDIEIVSPNGQVVRLHDQGGGSANLGIPWATGTVDGNSFDVTPGNGFDYCFVPNGGFPTLVNGIQSGGAFPIGNDPDIYIDTYVPEGNYSSVNSLEGLLGSPLNGNWTIYIVDNLAQDNGYIFSWELNFDNNLQLEDFDFVPAIVSQSWDSDSSITEVNGSTITVAPDSAGEFCYTFRTVDIFGCEYTKEVCVNVTEEGAPPITYYEDLDGDGYGDPNSSIEDCSDTPPLGYVVNGLDCNDTNGLINPEAEDSEGNAIDENCDGVDGDTLGLEDFNLDDIKVLSNPFSDHLIINVPTILNGSQLNITIYDLNGRRVYHNKHSVSTNQITINNLDELGKSTYLLEISNEEFGLNIVKKLVKL</sequence>
<evidence type="ECO:0000313" key="10">
    <source>
        <dbReference type="Proteomes" id="UP000256980"/>
    </source>
</evidence>
<evidence type="ECO:0000256" key="2">
    <source>
        <dbReference type="ARBA" id="ARBA00022729"/>
    </source>
</evidence>
<keyword evidence="2 5" id="KW-0732">Signal</keyword>
<dbReference type="EMBL" id="QRDV01000009">
    <property type="protein sequence ID" value="RED42113.1"/>
    <property type="molecule type" value="Genomic_DNA"/>
</dbReference>
<dbReference type="InterPro" id="IPR000859">
    <property type="entry name" value="CUB_dom"/>
</dbReference>
<dbReference type="InterPro" id="IPR022409">
    <property type="entry name" value="PKD/Chitinase_dom"/>
</dbReference>
<dbReference type="PROSITE" id="PS50093">
    <property type="entry name" value="PKD"/>
    <property type="match status" value="1"/>
</dbReference>
<feature type="chain" id="PRO_5017789404" evidence="5">
    <location>
        <begin position="19"/>
        <end position="692"/>
    </location>
</feature>
<dbReference type="AlphaFoldDB" id="A0A3D9GZU2"/>
<feature type="domain" description="P/Homo B" evidence="8">
    <location>
        <begin position="269"/>
        <end position="467"/>
    </location>
</feature>
<dbReference type="InterPro" id="IPR002884">
    <property type="entry name" value="P_dom"/>
</dbReference>
<dbReference type="Proteomes" id="UP000256980">
    <property type="component" value="Unassembled WGS sequence"/>
</dbReference>
<dbReference type="InterPro" id="IPR013783">
    <property type="entry name" value="Ig-like_fold"/>
</dbReference>
<organism evidence="9 10">
    <name type="scientific">Winogradskyella eximia</name>
    <dbReference type="NCBI Taxonomy" id="262006"/>
    <lineage>
        <taxon>Bacteria</taxon>
        <taxon>Pseudomonadati</taxon>
        <taxon>Bacteroidota</taxon>
        <taxon>Flavobacteriia</taxon>
        <taxon>Flavobacteriales</taxon>
        <taxon>Flavobacteriaceae</taxon>
        <taxon>Winogradskyella</taxon>
    </lineage>
</organism>
<dbReference type="Gene3D" id="2.60.120.260">
    <property type="entry name" value="Galactose-binding domain-like"/>
    <property type="match status" value="1"/>
</dbReference>
<dbReference type="Pfam" id="PF01483">
    <property type="entry name" value="P_proprotein"/>
    <property type="match status" value="1"/>
</dbReference>
<dbReference type="OrthoDB" id="9765926at2"/>
<name>A0A3D9GZU2_9FLAO</name>
<evidence type="ECO:0000259" key="6">
    <source>
        <dbReference type="PROSITE" id="PS01180"/>
    </source>
</evidence>
<dbReference type="Gene3D" id="2.60.40.10">
    <property type="entry name" value="Immunoglobulins"/>
    <property type="match status" value="1"/>
</dbReference>
<dbReference type="InterPro" id="IPR035914">
    <property type="entry name" value="Sperma_CUB_dom_sf"/>
</dbReference>
<evidence type="ECO:0000313" key="9">
    <source>
        <dbReference type="EMBL" id="RED42113.1"/>
    </source>
</evidence>
<dbReference type="PROSITE" id="PS51829">
    <property type="entry name" value="P_HOMO_B"/>
    <property type="match status" value="1"/>
</dbReference>
<dbReference type="SUPFAM" id="SSF49785">
    <property type="entry name" value="Galactose-binding domain-like"/>
    <property type="match status" value="1"/>
</dbReference>
<dbReference type="PROSITE" id="PS51257">
    <property type="entry name" value="PROKAR_LIPOPROTEIN"/>
    <property type="match status" value="1"/>
</dbReference>
<dbReference type="GO" id="GO:0004252">
    <property type="term" value="F:serine-type endopeptidase activity"/>
    <property type="evidence" value="ECO:0007669"/>
    <property type="project" value="InterPro"/>
</dbReference>
<gene>
    <name evidence="9" type="ORF">DFQ10_1098</name>
</gene>
<comment type="caution">
    <text evidence="9">The sequence shown here is derived from an EMBL/GenBank/DDBJ whole genome shotgun (WGS) entry which is preliminary data.</text>
</comment>
<evidence type="ECO:0000259" key="7">
    <source>
        <dbReference type="PROSITE" id="PS50093"/>
    </source>
</evidence>
<evidence type="ECO:0000259" key="8">
    <source>
        <dbReference type="PROSITE" id="PS51829"/>
    </source>
</evidence>
<dbReference type="Pfam" id="PF00431">
    <property type="entry name" value="CUB"/>
    <property type="match status" value="1"/>
</dbReference>
<dbReference type="InterPro" id="IPR026444">
    <property type="entry name" value="Secre_tail"/>
</dbReference>
<dbReference type="RefSeq" id="WP_115818477.1">
    <property type="nucleotide sequence ID" value="NZ_QRDV01000009.1"/>
</dbReference>
<keyword evidence="10" id="KW-1185">Reference proteome</keyword>
<feature type="domain" description="PKD" evidence="7">
    <location>
        <begin position="181"/>
        <end position="220"/>
    </location>
</feature>
<dbReference type="Gene3D" id="2.60.120.290">
    <property type="entry name" value="Spermadhesin, CUB domain"/>
    <property type="match status" value="1"/>
</dbReference>
<dbReference type="SMART" id="SM00042">
    <property type="entry name" value="CUB"/>
    <property type="match status" value="1"/>
</dbReference>
<keyword evidence="4" id="KW-1015">Disulfide bond</keyword>
<dbReference type="CDD" id="cd00041">
    <property type="entry name" value="CUB"/>
    <property type="match status" value="1"/>
</dbReference>
<dbReference type="Pfam" id="PF18911">
    <property type="entry name" value="PKD_4"/>
    <property type="match status" value="1"/>
</dbReference>
<dbReference type="InterPro" id="IPR008979">
    <property type="entry name" value="Galactose-bd-like_sf"/>
</dbReference>
<evidence type="ECO:0000256" key="5">
    <source>
        <dbReference type="SAM" id="SignalP"/>
    </source>
</evidence>
<dbReference type="SUPFAM" id="SSF49854">
    <property type="entry name" value="Spermadhesin, CUB domain"/>
    <property type="match status" value="1"/>
</dbReference>
<dbReference type="Pfam" id="PF18962">
    <property type="entry name" value="Por_Secre_tail"/>
    <property type="match status" value="1"/>
</dbReference>
<evidence type="ECO:0000256" key="3">
    <source>
        <dbReference type="ARBA" id="ARBA00022801"/>
    </source>
</evidence>
<feature type="signal peptide" evidence="5">
    <location>
        <begin position="1"/>
        <end position="18"/>
    </location>
</feature>
<keyword evidence="3" id="KW-0378">Hydrolase</keyword>
<keyword evidence="1" id="KW-0645">Protease</keyword>
<dbReference type="InterPro" id="IPR035986">
    <property type="entry name" value="PKD_dom_sf"/>
</dbReference>
<protein>
    <submittedName>
        <fullName evidence="9">Putative secreted protein (Por secretion system target)</fullName>
    </submittedName>
</protein>
<reference evidence="9 10" key="1">
    <citation type="submission" date="2018-07" db="EMBL/GenBank/DDBJ databases">
        <title>Genomic Encyclopedia of Type Strains, Phase III (KMG-III): the genomes of soil and plant-associated and newly described type strains.</title>
        <authorList>
            <person name="Whitman W."/>
        </authorList>
    </citation>
    <scope>NUCLEOTIDE SEQUENCE [LARGE SCALE GENOMIC DNA]</scope>
    <source>
        <strain evidence="9 10">CECT 7946</strain>
    </source>
</reference>
<dbReference type="SMART" id="SM00089">
    <property type="entry name" value="PKD"/>
    <property type="match status" value="1"/>
</dbReference>